<sequence>MDEVSPESPRTPESGRQEDLEDELSPLSPVLVEEAHVPVDGFPPQPVEEEPALPEGVSGDVLAPLTREGSESPPKAELTAHGTVLTEASKSQLLMRAYARQVERRPKLIMLFATLVVAALVGPLFRMPTIEFDFSTFIRADGDSMLRREAYILALSARKGPNARRRLEELRPEGGFLQVGEDVVQALDPPETASGRRLLGQLIYTQSVSVLYDARGVSIFDKKVLASLGSFEAQLRNLPGWQMICKEQVAQVLQYLCDPGESLLAYSFPTQAKGQGATRFVLEMNGNAAEPIPAPATLAFIEQGGHEILDLRRFMDINYQPPLRNGTGAEAAGAAPTVLRSRFFFAFDVTADTQSGIQDGVRRSKETWARVVREEVYPLLRAGTTGVDVRYSGDYLTSLELLDTLQSDLLFAIGSVAVVLLCLWFQLQALWLSVFSLLVILLALPVAYVLTPAEKLTITSFLALFLVVGIGSDTVFVYADFWDQESHRPLDERVAVVLMSAGTNCLATSLTTAASFLANLASVLQPLREFGFFMGLCVLWVFVLITLYLPPMLVIQSRWQKVVPSPTQVPAEPFAIVPAEVVPPKAPAPKLKEKRCSRLTRSYLRALVKRVSFCPSVVVIFSALFMVLFGIGISLDIRLATGVPQIFPDGHNQVAFPVLEAKFSSIPRVDIGLEGPEPLEPVCSADAAWGTFSGCSLFWCDQAVAIPSSSDSDCWASPIRSPSGGGLERCESLGLYGRLGAAGPISSADARSVLSSLVQAAAGSRHHAALSTSVSVVNVEMKTLVQESWSTGSAVASRQFYMGSARATLSALAGANETCDLDAFCFSGVPVCELEGYTALGNFDSFTAARRLEVLEEELEVPASALCEGALVPAARKLALIPEVPENKQIDVTVLWGIRAPRTTPLLGPNPEQWSFDPYFQMSNPWAQRAVLGMCEDNPPDELRILRKRCWIVDLKDRLRRFPSRTFTTEVLYWSSDSLAMQEQLWMVDDAVVAAMLNFHVDFAFDVGADAILEYKSRWDRYMDASNSQSSATANMAWHTAAAWVMAEAEVAIINSTILTIVVAALGGFACMLLFTSDPVLAVLVLLLVMGVVTGLAFFMVVIMAWPLGPIEVISLVVFVGYSVTYSLHVAHIFGEVDGLEEYTQQQVNQMQPQVVVQSHDKDEVPGSLAPPAQAPPLLEAPSFMELDNQQLRIVRVRQAVLRIGLSTLSSTLSTVGASAFLLIATMQVFTKLGSVVIAVSLLSCLASLVVLPAVLVLCGPNAGSLYQRCCARPRNETAASGPSGARCGSPELTDLDQGGRGNTPDGYHAD</sequence>
<feature type="transmembrane region" description="Helical" evidence="2">
    <location>
        <begin position="1082"/>
        <end position="1107"/>
    </location>
</feature>
<organism evidence="4 5">
    <name type="scientific">Effrenium voratum</name>
    <dbReference type="NCBI Taxonomy" id="2562239"/>
    <lineage>
        <taxon>Eukaryota</taxon>
        <taxon>Sar</taxon>
        <taxon>Alveolata</taxon>
        <taxon>Dinophyceae</taxon>
        <taxon>Suessiales</taxon>
        <taxon>Symbiodiniaceae</taxon>
        <taxon>Effrenium</taxon>
    </lineage>
</organism>
<dbReference type="SUPFAM" id="SSF82866">
    <property type="entry name" value="Multidrug efflux transporter AcrB transmembrane domain"/>
    <property type="match status" value="2"/>
</dbReference>
<keyword evidence="2" id="KW-0472">Membrane</keyword>
<dbReference type="InterPro" id="IPR000731">
    <property type="entry name" value="SSD"/>
</dbReference>
<feature type="region of interest" description="Disordered" evidence="1">
    <location>
        <begin position="1"/>
        <end position="80"/>
    </location>
</feature>
<keyword evidence="2" id="KW-0812">Transmembrane</keyword>
<dbReference type="Gene3D" id="1.20.1640.10">
    <property type="entry name" value="Multidrug efflux transporter AcrB transmembrane domain"/>
    <property type="match status" value="2"/>
</dbReference>
<evidence type="ECO:0000256" key="2">
    <source>
        <dbReference type="SAM" id="Phobius"/>
    </source>
</evidence>
<feature type="domain" description="SSD" evidence="3">
    <location>
        <begin position="465"/>
        <end position="555"/>
    </location>
</feature>
<feature type="transmembrane region" description="Helical" evidence="2">
    <location>
        <begin position="430"/>
        <end position="450"/>
    </location>
</feature>
<feature type="transmembrane region" description="Helical" evidence="2">
    <location>
        <begin position="1113"/>
        <end position="1134"/>
    </location>
</feature>
<keyword evidence="5" id="KW-1185">Reference proteome</keyword>
<dbReference type="InterPro" id="IPR042480">
    <property type="entry name" value="DISP3"/>
</dbReference>
<feature type="region of interest" description="Disordered" evidence="1">
    <location>
        <begin position="1276"/>
        <end position="1311"/>
    </location>
</feature>
<evidence type="ECO:0000313" key="5">
    <source>
        <dbReference type="Proteomes" id="UP001178507"/>
    </source>
</evidence>
<protein>
    <recommendedName>
        <fullName evidence="3">SSD domain-containing protein</fullName>
    </recommendedName>
</protein>
<dbReference type="InterPro" id="IPR053958">
    <property type="entry name" value="HMGCR/SNAP/NPC1-like_SSD"/>
</dbReference>
<dbReference type="PROSITE" id="PS50156">
    <property type="entry name" value="SSD"/>
    <property type="match status" value="1"/>
</dbReference>
<proteinExistence type="predicted"/>
<evidence type="ECO:0000256" key="1">
    <source>
        <dbReference type="SAM" id="MobiDB-lite"/>
    </source>
</evidence>
<feature type="transmembrane region" description="Helical" evidence="2">
    <location>
        <begin position="1053"/>
        <end position="1075"/>
    </location>
</feature>
<dbReference type="Pfam" id="PF12349">
    <property type="entry name" value="Sterol-sensing"/>
    <property type="match status" value="1"/>
</dbReference>
<dbReference type="GO" id="GO:0005737">
    <property type="term" value="C:cytoplasm"/>
    <property type="evidence" value="ECO:0007669"/>
    <property type="project" value="TreeGrafter"/>
</dbReference>
<comment type="caution">
    <text evidence="4">The sequence shown here is derived from an EMBL/GenBank/DDBJ whole genome shotgun (WGS) entry which is preliminary data.</text>
</comment>
<gene>
    <name evidence="4" type="ORF">EVOR1521_LOCUS25116</name>
</gene>
<dbReference type="EMBL" id="CAUJNA010003440">
    <property type="protein sequence ID" value="CAJ1402169.1"/>
    <property type="molecule type" value="Genomic_DNA"/>
</dbReference>
<feature type="transmembrane region" description="Helical" evidence="2">
    <location>
        <begin position="108"/>
        <end position="125"/>
    </location>
</feature>
<accession>A0AA36NDI9</accession>
<keyword evidence="2" id="KW-1133">Transmembrane helix</keyword>
<feature type="transmembrane region" description="Helical" evidence="2">
    <location>
        <begin position="456"/>
        <end position="482"/>
    </location>
</feature>
<dbReference type="Proteomes" id="UP001178507">
    <property type="component" value="Unassembled WGS sequence"/>
</dbReference>
<name>A0AA36NDI9_9DINO</name>
<feature type="transmembrane region" description="Helical" evidence="2">
    <location>
        <begin position="494"/>
        <end position="518"/>
    </location>
</feature>
<feature type="transmembrane region" description="Helical" evidence="2">
    <location>
        <begin position="1200"/>
        <end position="1224"/>
    </location>
</feature>
<feature type="transmembrane region" description="Helical" evidence="2">
    <location>
        <begin position="1236"/>
        <end position="1259"/>
    </location>
</feature>
<dbReference type="PANTHER" id="PTHR46687:SF1">
    <property type="entry name" value="PROTEIN DISPATCHED HOMOLOG 3"/>
    <property type="match status" value="1"/>
</dbReference>
<evidence type="ECO:0000259" key="3">
    <source>
        <dbReference type="PROSITE" id="PS50156"/>
    </source>
</evidence>
<feature type="transmembrane region" description="Helical" evidence="2">
    <location>
        <begin position="530"/>
        <end position="549"/>
    </location>
</feature>
<reference evidence="4" key="1">
    <citation type="submission" date="2023-08" db="EMBL/GenBank/DDBJ databases">
        <authorList>
            <person name="Chen Y."/>
            <person name="Shah S."/>
            <person name="Dougan E. K."/>
            <person name="Thang M."/>
            <person name="Chan C."/>
        </authorList>
    </citation>
    <scope>NUCLEOTIDE SEQUENCE</scope>
</reference>
<feature type="transmembrane region" description="Helical" evidence="2">
    <location>
        <begin position="409"/>
        <end position="425"/>
    </location>
</feature>
<evidence type="ECO:0000313" key="4">
    <source>
        <dbReference type="EMBL" id="CAJ1402169.1"/>
    </source>
</evidence>
<dbReference type="PANTHER" id="PTHR46687">
    <property type="entry name" value="PROTEIN DISPATCHED HOMOLOG 3"/>
    <property type="match status" value="1"/>
</dbReference>
<feature type="transmembrane region" description="Helical" evidence="2">
    <location>
        <begin position="611"/>
        <end position="635"/>
    </location>
</feature>